<dbReference type="InterPro" id="IPR037185">
    <property type="entry name" value="EmrE-like"/>
</dbReference>
<dbReference type="PANTHER" id="PTHR22911:SF6">
    <property type="entry name" value="SOLUTE CARRIER FAMILY 35 MEMBER G1"/>
    <property type="match status" value="1"/>
</dbReference>
<protein>
    <submittedName>
        <fullName evidence="7">DMT family transporter</fullName>
    </submittedName>
</protein>
<feature type="domain" description="EamA" evidence="6">
    <location>
        <begin position="13"/>
        <end position="146"/>
    </location>
</feature>
<reference evidence="7" key="1">
    <citation type="submission" date="2021-08" db="EMBL/GenBank/DDBJ databases">
        <title>Genome of a novel bacterium of the phylum Verrucomicrobia, Oleiharenicola sp. KSB-15.</title>
        <authorList>
            <person name="Chung J.-H."/>
            <person name="Ahn J.-H."/>
            <person name="Yoon Y."/>
            <person name="Kim D.-Y."/>
            <person name="An S.-H."/>
            <person name="Park I."/>
            <person name="Yeon J."/>
        </authorList>
    </citation>
    <scope>NUCLEOTIDE SEQUENCE</scope>
    <source>
        <strain evidence="7">KSB-15</strain>
    </source>
</reference>
<evidence type="ECO:0000256" key="3">
    <source>
        <dbReference type="ARBA" id="ARBA00022989"/>
    </source>
</evidence>
<feature type="transmembrane region" description="Helical" evidence="5">
    <location>
        <begin position="189"/>
        <end position="210"/>
    </location>
</feature>
<evidence type="ECO:0000313" key="8">
    <source>
        <dbReference type="Proteomes" id="UP000825051"/>
    </source>
</evidence>
<feature type="transmembrane region" description="Helical" evidence="5">
    <location>
        <begin position="79"/>
        <end position="101"/>
    </location>
</feature>
<comment type="subcellular location">
    <subcellularLocation>
        <location evidence="1">Membrane</location>
        <topology evidence="1">Multi-pass membrane protein</topology>
    </subcellularLocation>
</comment>
<dbReference type="AlphaFoldDB" id="A0A8F9XHZ3"/>
<keyword evidence="3 5" id="KW-1133">Transmembrane helix</keyword>
<dbReference type="Pfam" id="PF00892">
    <property type="entry name" value="EamA"/>
    <property type="match status" value="2"/>
</dbReference>
<dbReference type="Proteomes" id="UP000825051">
    <property type="component" value="Chromosome"/>
</dbReference>
<evidence type="ECO:0000256" key="4">
    <source>
        <dbReference type="ARBA" id="ARBA00023136"/>
    </source>
</evidence>
<feature type="transmembrane region" description="Helical" evidence="5">
    <location>
        <begin position="247"/>
        <end position="266"/>
    </location>
</feature>
<proteinExistence type="predicted"/>
<feature type="transmembrane region" description="Helical" evidence="5">
    <location>
        <begin position="43"/>
        <end position="67"/>
    </location>
</feature>
<evidence type="ECO:0000256" key="2">
    <source>
        <dbReference type="ARBA" id="ARBA00022692"/>
    </source>
</evidence>
<dbReference type="RefSeq" id="WP_220164276.1">
    <property type="nucleotide sequence ID" value="NZ_CP080507.1"/>
</dbReference>
<dbReference type="EMBL" id="CP080507">
    <property type="protein sequence ID" value="QYM79870.1"/>
    <property type="molecule type" value="Genomic_DNA"/>
</dbReference>
<feature type="transmembrane region" description="Helical" evidence="5">
    <location>
        <begin position="156"/>
        <end position="177"/>
    </location>
</feature>
<dbReference type="SUPFAM" id="SSF103481">
    <property type="entry name" value="Multidrug resistance efflux transporter EmrE"/>
    <property type="match status" value="2"/>
</dbReference>
<keyword evidence="2 5" id="KW-0812">Transmembrane</keyword>
<feature type="domain" description="EamA" evidence="6">
    <location>
        <begin position="160"/>
        <end position="287"/>
    </location>
</feature>
<feature type="transmembrane region" description="Helical" evidence="5">
    <location>
        <begin position="216"/>
        <end position="235"/>
    </location>
</feature>
<keyword evidence="4 5" id="KW-0472">Membrane</keyword>
<dbReference type="KEGG" id="ole:K0B96_04425"/>
<dbReference type="Gene3D" id="1.10.3730.20">
    <property type="match status" value="1"/>
</dbReference>
<dbReference type="InterPro" id="IPR000620">
    <property type="entry name" value="EamA_dom"/>
</dbReference>
<evidence type="ECO:0000256" key="5">
    <source>
        <dbReference type="SAM" id="Phobius"/>
    </source>
</evidence>
<dbReference type="GO" id="GO:0016020">
    <property type="term" value="C:membrane"/>
    <property type="evidence" value="ECO:0007669"/>
    <property type="project" value="UniProtKB-SubCell"/>
</dbReference>
<evidence type="ECO:0000313" key="7">
    <source>
        <dbReference type="EMBL" id="QYM79870.1"/>
    </source>
</evidence>
<dbReference type="PANTHER" id="PTHR22911">
    <property type="entry name" value="ACYL-MALONYL CONDENSING ENZYME-RELATED"/>
    <property type="match status" value="1"/>
</dbReference>
<evidence type="ECO:0000259" key="6">
    <source>
        <dbReference type="Pfam" id="PF00892"/>
    </source>
</evidence>
<feature type="transmembrane region" description="Helical" evidence="5">
    <location>
        <begin position="12"/>
        <end position="31"/>
    </location>
</feature>
<organism evidence="7 8">
    <name type="scientific">Horticoccus luteus</name>
    <dbReference type="NCBI Taxonomy" id="2862869"/>
    <lineage>
        <taxon>Bacteria</taxon>
        <taxon>Pseudomonadati</taxon>
        <taxon>Verrucomicrobiota</taxon>
        <taxon>Opitutia</taxon>
        <taxon>Opitutales</taxon>
        <taxon>Opitutaceae</taxon>
        <taxon>Horticoccus</taxon>
    </lineage>
</organism>
<gene>
    <name evidence="7" type="ORF">K0B96_04425</name>
</gene>
<name>A0A8F9XHZ3_9BACT</name>
<feature type="transmembrane region" description="Helical" evidence="5">
    <location>
        <begin position="272"/>
        <end position="290"/>
    </location>
</feature>
<feature type="transmembrane region" description="Helical" evidence="5">
    <location>
        <begin position="131"/>
        <end position="150"/>
    </location>
</feature>
<evidence type="ECO:0000256" key="1">
    <source>
        <dbReference type="ARBA" id="ARBA00004141"/>
    </source>
</evidence>
<feature type="transmembrane region" description="Helical" evidence="5">
    <location>
        <begin position="107"/>
        <end position="124"/>
    </location>
</feature>
<keyword evidence="8" id="KW-1185">Reference proteome</keyword>
<accession>A0A8F9XHZ3</accession>
<sequence>MTASASTSRHRHGLLAMLGSAVCFTANALLIRALGTVQSVDVWLLASVRFAIGLGLILTVYGVGPAAFQPRHLYQRRLLILRGSLGALGVYGYYLTVVHLGAGRATFINNTYVVLGALLAVFLLGERFRPLLAAGSAAALVGLALLTDPFGRGAGLGFYDWIAIFTAFASAYIVVMIRQLHAAGEHTATIFGAQCSYGLLLCTGPALLHWSPHPAAAWALMVIAALCSGFGQILMTRAFLDLPVGEGSVLQMLVPLGIAVGGGIFFHEHFTPHELLGATLILFGSALPALRRRRTSSAGLTPAQSRPPA</sequence>